<dbReference type="Proteomes" id="UP000790709">
    <property type="component" value="Unassembled WGS sequence"/>
</dbReference>
<comment type="caution">
    <text evidence="1">The sequence shown here is derived from an EMBL/GenBank/DDBJ whole genome shotgun (WGS) entry which is preliminary data.</text>
</comment>
<sequence length="583" mass="65684">MRCDTNYAFTQIPPLDLEIPTSLSELLTTNFVPNEFQTRDIQNLIEQKKKHVERIKISLEERQKELAAVILEAIRLQKVVSETEKSQAIVESLIAELRATSAPVKRMPPEVMSHVFEHCLPERCNSANDLYNRRGTRHLAPVLLGRVCSSWRTISQRSPHLWCDLSLAIRERGDVDDEYTHKVTIPKLLTWLRNSGSLPMSLLLHLRFRRPSAALTSVLNTVTAHAARWSTLCIEVENSQMVFRAIAEMFQKPFPSLTFLKILDSGCKSYSDADHGTDATPIVFRLDSSPLRKLRLSLDGLDVGHSCARWALITHLSFYAGWTGQASPVTSYLAILAQCSSLESCVLTLEVIDDIPASQPIVLPQLQSLHLRFLEDVGENSVVVYFLGSLTTPRLRVLIIHDLGIVNEVEYHRELEVFLSRNANTLKEFTFTCSSEFYGPEDFAGLLLAAPLLTHLTVQLFRGHSLLPLIHALTPQFVSGEVVCLLPLLESVCVQWDCVETVEKISEMAEMRCAVEGPIHGVAQLRQLTSTPTRKNKGTFLVRMSLQSPADRLAQFRSRGLNVDFLEISRSSYEFASRQQSPW</sequence>
<keyword evidence="2" id="KW-1185">Reference proteome</keyword>
<proteinExistence type="predicted"/>
<gene>
    <name evidence="1" type="ORF">BV22DRAFT_1034505</name>
</gene>
<accession>A0ACB8BI02</accession>
<name>A0ACB8BI02_9AGAM</name>
<reference evidence="1" key="1">
    <citation type="journal article" date="2021" name="New Phytol.">
        <title>Evolutionary innovations through gain and loss of genes in the ectomycorrhizal Boletales.</title>
        <authorList>
            <person name="Wu G."/>
            <person name="Miyauchi S."/>
            <person name="Morin E."/>
            <person name="Kuo A."/>
            <person name="Drula E."/>
            <person name="Varga T."/>
            <person name="Kohler A."/>
            <person name="Feng B."/>
            <person name="Cao Y."/>
            <person name="Lipzen A."/>
            <person name="Daum C."/>
            <person name="Hundley H."/>
            <person name="Pangilinan J."/>
            <person name="Johnson J."/>
            <person name="Barry K."/>
            <person name="LaButti K."/>
            <person name="Ng V."/>
            <person name="Ahrendt S."/>
            <person name="Min B."/>
            <person name="Choi I.G."/>
            <person name="Park H."/>
            <person name="Plett J.M."/>
            <person name="Magnuson J."/>
            <person name="Spatafora J.W."/>
            <person name="Nagy L.G."/>
            <person name="Henrissat B."/>
            <person name="Grigoriev I.V."/>
            <person name="Yang Z.L."/>
            <person name="Xu J."/>
            <person name="Martin F.M."/>
        </authorList>
    </citation>
    <scope>NUCLEOTIDE SEQUENCE</scope>
    <source>
        <strain evidence="1">KUC20120723A-06</strain>
    </source>
</reference>
<protein>
    <submittedName>
        <fullName evidence="1">Uncharacterized protein</fullName>
    </submittedName>
</protein>
<dbReference type="EMBL" id="MU266411">
    <property type="protein sequence ID" value="KAH7924995.1"/>
    <property type="molecule type" value="Genomic_DNA"/>
</dbReference>
<organism evidence="1 2">
    <name type="scientific">Leucogyrophana mollusca</name>
    <dbReference type="NCBI Taxonomy" id="85980"/>
    <lineage>
        <taxon>Eukaryota</taxon>
        <taxon>Fungi</taxon>
        <taxon>Dikarya</taxon>
        <taxon>Basidiomycota</taxon>
        <taxon>Agaricomycotina</taxon>
        <taxon>Agaricomycetes</taxon>
        <taxon>Agaricomycetidae</taxon>
        <taxon>Boletales</taxon>
        <taxon>Boletales incertae sedis</taxon>
        <taxon>Leucogyrophana</taxon>
    </lineage>
</organism>
<evidence type="ECO:0000313" key="1">
    <source>
        <dbReference type="EMBL" id="KAH7924995.1"/>
    </source>
</evidence>
<evidence type="ECO:0000313" key="2">
    <source>
        <dbReference type="Proteomes" id="UP000790709"/>
    </source>
</evidence>